<dbReference type="EMBL" id="MPUH01001127">
    <property type="protein sequence ID" value="OMJ70073.1"/>
    <property type="molecule type" value="Genomic_DNA"/>
</dbReference>
<reference evidence="2 3" key="1">
    <citation type="submission" date="2016-11" db="EMBL/GenBank/DDBJ databases">
        <title>The macronuclear genome of Stentor coeruleus: a giant cell with tiny introns.</title>
        <authorList>
            <person name="Slabodnick M."/>
            <person name="Ruby J.G."/>
            <person name="Reiff S.B."/>
            <person name="Swart E.C."/>
            <person name="Gosai S."/>
            <person name="Prabakaran S."/>
            <person name="Witkowska E."/>
            <person name="Larue G.E."/>
            <person name="Fisher S."/>
            <person name="Freeman R.M."/>
            <person name="Gunawardena J."/>
            <person name="Chu W."/>
            <person name="Stover N.A."/>
            <person name="Gregory B.D."/>
            <person name="Nowacki M."/>
            <person name="Derisi J."/>
            <person name="Roy S.W."/>
            <person name="Marshall W.F."/>
            <person name="Sood P."/>
        </authorList>
    </citation>
    <scope>NUCLEOTIDE SEQUENCE [LARGE SCALE GENOMIC DNA]</scope>
    <source>
        <strain evidence="2">WM001</strain>
    </source>
</reference>
<dbReference type="Pfam" id="PF06911">
    <property type="entry name" value="Senescence"/>
    <property type="match status" value="1"/>
</dbReference>
<evidence type="ECO:0000259" key="1">
    <source>
        <dbReference type="Pfam" id="PF06911"/>
    </source>
</evidence>
<gene>
    <name evidence="2" type="ORF">SteCoe_32036</name>
</gene>
<evidence type="ECO:0000313" key="3">
    <source>
        <dbReference type="Proteomes" id="UP000187209"/>
    </source>
</evidence>
<sequence>MESKNFTSGFTSFLDKAGSITRSGLVSGAKVLAKGIDKTSELLKKNTVEHTEKADIKILPQIETASKTTSFIIENSQKLLGKAVNKTFNITEKAWNSMPESEAMKKFRQHKAVKIGLEVGKAGAGAGINIIGGLSEGLSLITDSSVKATINIVDHKYGENAAKATKETFNIASDMIGAYQMSYKTGILCVSAAQAMKAKEEEEKENESKIISIMNSLFSITI</sequence>
<accession>A0A1R2AZV4</accession>
<comment type="caution">
    <text evidence="2">The sequence shown here is derived from an EMBL/GenBank/DDBJ whole genome shotgun (WGS) entry which is preliminary data.</text>
</comment>
<dbReference type="PANTHER" id="PTHR21068:SF43">
    <property type="entry name" value="SPARTIN"/>
    <property type="match status" value="1"/>
</dbReference>
<dbReference type="PANTHER" id="PTHR21068">
    <property type="entry name" value="SPARTIN"/>
    <property type="match status" value="1"/>
</dbReference>
<keyword evidence="3" id="KW-1185">Reference proteome</keyword>
<dbReference type="GO" id="GO:0005886">
    <property type="term" value="C:plasma membrane"/>
    <property type="evidence" value="ECO:0007669"/>
    <property type="project" value="TreeGrafter"/>
</dbReference>
<dbReference type="OrthoDB" id="299998at2759"/>
<dbReference type="Proteomes" id="UP000187209">
    <property type="component" value="Unassembled WGS sequence"/>
</dbReference>
<proteinExistence type="predicted"/>
<feature type="domain" description="Senescence" evidence="1">
    <location>
        <begin position="14"/>
        <end position="180"/>
    </location>
</feature>
<name>A0A1R2AZV4_9CILI</name>
<dbReference type="InterPro" id="IPR045036">
    <property type="entry name" value="Spartin-like"/>
</dbReference>
<protein>
    <recommendedName>
        <fullName evidence="1">Senescence domain-containing protein</fullName>
    </recommendedName>
</protein>
<evidence type="ECO:0000313" key="2">
    <source>
        <dbReference type="EMBL" id="OMJ70073.1"/>
    </source>
</evidence>
<dbReference type="AlphaFoldDB" id="A0A1R2AZV4"/>
<dbReference type="InterPro" id="IPR009686">
    <property type="entry name" value="Senescence/spartin_C"/>
</dbReference>
<organism evidence="2 3">
    <name type="scientific">Stentor coeruleus</name>
    <dbReference type="NCBI Taxonomy" id="5963"/>
    <lineage>
        <taxon>Eukaryota</taxon>
        <taxon>Sar</taxon>
        <taxon>Alveolata</taxon>
        <taxon>Ciliophora</taxon>
        <taxon>Postciliodesmatophora</taxon>
        <taxon>Heterotrichea</taxon>
        <taxon>Heterotrichida</taxon>
        <taxon>Stentoridae</taxon>
        <taxon>Stentor</taxon>
    </lineage>
</organism>